<feature type="domain" description="Ig-like" evidence="3">
    <location>
        <begin position="22"/>
        <end position="127"/>
    </location>
</feature>
<dbReference type="GO" id="GO:0006954">
    <property type="term" value="P:inflammatory response"/>
    <property type="evidence" value="ECO:0007669"/>
    <property type="project" value="TreeGrafter"/>
</dbReference>
<dbReference type="InterPro" id="IPR007110">
    <property type="entry name" value="Ig-like_dom"/>
</dbReference>
<evidence type="ECO:0000313" key="4">
    <source>
        <dbReference type="EMBL" id="KAF6719960.1"/>
    </source>
</evidence>
<keyword evidence="2" id="KW-0732">Signal</keyword>
<accession>A0A834EZY0</accession>
<dbReference type="AlphaFoldDB" id="A0A834EZY0"/>
<dbReference type="SUPFAM" id="SSF48726">
    <property type="entry name" value="Immunoglobulin"/>
    <property type="match status" value="1"/>
</dbReference>
<dbReference type="Pfam" id="PF07686">
    <property type="entry name" value="V-set"/>
    <property type="match status" value="1"/>
</dbReference>
<sequence length="180" mass="19809">MPGAAFGLFFLQLLVSVIQGLQNVNVIPGSTVEAVVGQNVSLPCILKEDHDLKIILSEWTKNGATKLALYSVDHGLHLFWTNVTVQIKKSSTNKILGTYQYLQNVKKWDSGNYNCKIAGFPLSSNISVTSLIVKDRPGHYTTHEPEKALCLPLTAPREVNGKSPENKTQQLQDNIDPTPP</sequence>
<feature type="region of interest" description="Disordered" evidence="1">
    <location>
        <begin position="157"/>
        <end position="180"/>
    </location>
</feature>
<protein>
    <submittedName>
        <fullName evidence="4">Nectin-3-like protein</fullName>
    </submittedName>
</protein>
<dbReference type="Proteomes" id="UP000646548">
    <property type="component" value="Unassembled WGS sequence"/>
</dbReference>
<name>A0A834EZY0_ORYME</name>
<reference evidence="4" key="1">
    <citation type="journal article" name="BMC Genomics">
        <title>Long-read sequencing and de novo genome assembly of marine medaka (Oryzias melastigma).</title>
        <authorList>
            <person name="Liang P."/>
            <person name="Saqib H.S.A."/>
            <person name="Ni X."/>
            <person name="Shen Y."/>
        </authorList>
    </citation>
    <scope>NUCLEOTIDE SEQUENCE</scope>
    <source>
        <strain evidence="4">Bigg-433</strain>
    </source>
</reference>
<evidence type="ECO:0000313" key="5">
    <source>
        <dbReference type="Proteomes" id="UP000646548"/>
    </source>
</evidence>
<dbReference type="Gene3D" id="2.60.40.10">
    <property type="entry name" value="Immunoglobulins"/>
    <property type="match status" value="1"/>
</dbReference>
<dbReference type="InterPro" id="IPR013106">
    <property type="entry name" value="Ig_V-set"/>
</dbReference>
<comment type="caution">
    <text evidence="4">The sequence shown here is derived from an EMBL/GenBank/DDBJ whole genome shotgun (WGS) entry which is preliminary data.</text>
</comment>
<evidence type="ECO:0000259" key="3">
    <source>
        <dbReference type="PROSITE" id="PS50835"/>
    </source>
</evidence>
<dbReference type="PROSITE" id="PS50835">
    <property type="entry name" value="IG_LIKE"/>
    <property type="match status" value="1"/>
</dbReference>
<dbReference type="InterPro" id="IPR013783">
    <property type="entry name" value="Ig-like_fold"/>
</dbReference>
<dbReference type="PANTHER" id="PTHR15317">
    <property type="entry name" value="T-CELL SURFACE PROTEIN TACTILE"/>
    <property type="match status" value="1"/>
</dbReference>
<gene>
    <name evidence="4" type="ORF">FQA47_021138</name>
</gene>
<dbReference type="InterPro" id="IPR042381">
    <property type="entry name" value="CD96"/>
</dbReference>
<feature type="compositionally biased region" description="Polar residues" evidence="1">
    <location>
        <begin position="166"/>
        <end position="180"/>
    </location>
</feature>
<dbReference type="GO" id="GO:0007160">
    <property type="term" value="P:cell-matrix adhesion"/>
    <property type="evidence" value="ECO:0007669"/>
    <property type="project" value="TreeGrafter"/>
</dbReference>
<proteinExistence type="predicted"/>
<dbReference type="InterPro" id="IPR036179">
    <property type="entry name" value="Ig-like_dom_sf"/>
</dbReference>
<feature type="signal peptide" evidence="2">
    <location>
        <begin position="1"/>
        <end position="20"/>
    </location>
</feature>
<organism evidence="4 5">
    <name type="scientific">Oryzias melastigma</name>
    <name type="common">Marine medaka</name>
    <dbReference type="NCBI Taxonomy" id="30732"/>
    <lineage>
        <taxon>Eukaryota</taxon>
        <taxon>Metazoa</taxon>
        <taxon>Chordata</taxon>
        <taxon>Craniata</taxon>
        <taxon>Vertebrata</taxon>
        <taxon>Euteleostomi</taxon>
        <taxon>Actinopterygii</taxon>
        <taxon>Neopterygii</taxon>
        <taxon>Teleostei</taxon>
        <taxon>Neoteleostei</taxon>
        <taxon>Acanthomorphata</taxon>
        <taxon>Ovalentaria</taxon>
        <taxon>Atherinomorphae</taxon>
        <taxon>Beloniformes</taxon>
        <taxon>Adrianichthyidae</taxon>
        <taxon>Oryziinae</taxon>
        <taxon>Oryzias</taxon>
    </lineage>
</organism>
<dbReference type="PANTHER" id="PTHR15317:SF1">
    <property type="entry name" value="T-CELL SURFACE PROTEIN TACTILE"/>
    <property type="match status" value="1"/>
</dbReference>
<dbReference type="EMBL" id="WKFB01000545">
    <property type="protein sequence ID" value="KAF6719960.1"/>
    <property type="molecule type" value="Genomic_DNA"/>
</dbReference>
<evidence type="ECO:0000256" key="2">
    <source>
        <dbReference type="SAM" id="SignalP"/>
    </source>
</evidence>
<feature type="chain" id="PRO_5032519504" evidence="2">
    <location>
        <begin position="21"/>
        <end position="180"/>
    </location>
</feature>
<evidence type="ECO:0000256" key="1">
    <source>
        <dbReference type="SAM" id="MobiDB-lite"/>
    </source>
</evidence>